<dbReference type="OrthoDB" id="2723699at2759"/>
<dbReference type="PANTHER" id="PTHR23022">
    <property type="entry name" value="TRANSPOSABLE ELEMENT-RELATED"/>
    <property type="match status" value="1"/>
</dbReference>
<organism evidence="4 5">
    <name type="scientific">Phanerochaete sordida</name>
    <dbReference type="NCBI Taxonomy" id="48140"/>
    <lineage>
        <taxon>Eukaryota</taxon>
        <taxon>Fungi</taxon>
        <taxon>Dikarya</taxon>
        <taxon>Basidiomycota</taxon>
        <taxon>Agaricomycotina</taxon>
        <taxon>Agaricomycetes</taxon>
        <taxon>Polyporales</taxon>
        <taxon>Phanerochaetaceae</taxon>
        <taxon>Phanerochaete</taxon>
    </lineage>
</organism>
<keyword evidence="5" id="KW-1185">Reference proteome</keyword>
<dbReference type="SUPFAM" id="SSF46689">
    <property type="entry name" value="Homeodomain-like"/>
    <property type="match status" value="1"/>
</dbReference>
<dbReference type="GO" id="GO:0006313">
    <property type="term" value="P:DNA transposition"/>
    <property type="evidence" value="ECO:0007669"/>
    <property type="project" value="InterPro"/>
</dbReference>
<dbReference type="EMBL" id="BPQB01000060">
    <property type="protein sequence ID" value="GJE96522.1"/>
    <property type="molecule type" value="Genomic_DNA"/>
</dbReference>
<evidence type="ECO:0000259" key="3">
    <source>
        <dbReference type="Pfam" id="PF13358"/>
    </source>
</evidence>
<dbReference type="NCBIfam" id="NF033545">
    <property type="entry name" value="transpos_IS630"/>
    <property type="match status" value="1"/>
</dbReference>
<gene>
    <name evidence="4" type="ORF">PsYK624_127190</name>
</gene>
<feature type="domain" description="Transposase Tc1-like" evidence="2">
    <location>
        <begin position="71"/>
        <end position="132"/>
    </location>
</feature>
<dbReference type="Pfam" id="PF13358">
    <property type="entry name" value="DDE_3"/>
    <property type="match status" value="1"/>
</dbReference>
<feature type="domain" description="Tc1-like transposase DDE" evidence="3">
    <location>
        <begin position="143"/>
        <end position="289"/>
    </location>
</feature>
<dbReference type="AlphaFoldDB" id="A0A9P3LJS9"/>
<dbReference type="Gene3D" id="3.30.420.10">
    <property type="entry name" value="Ribonuclease H-like superfamily/Ribonuclease H"/>
    <property type="match status" value="1"/>
</dbReference>
<dbReference type="Pfam" id="PF01498">
    <property type="entry name" value="HTH_Tnp_Tc3_2"/>
    <property type="match status" value="1"/>
</dbReference>
<evidence type="ECO:0000256" key="1">
    <source>
        <dbReference type="SAM" id="MobiDB-lite"/>
    </source>
</evidence>
<proteinExistence type="predicted"/>
<feature type="region of interest" description="Disordered" evidence="1">
    <location>
        <begin position="40"/>
        <end position="74"/>
    </location>
</feature>
<comment type="caution">
    <text evidence="4">The sequence shown here is derived from an EMBL/GenBank/DDBJ whole genome shotgun (WGS) entry which is preliminary data.</text>
</comment>
<protein>
    <submittedName>
        <fullName evidence="4">Transposable element Tcb2 transposase</fullName>
    </submittedName>
</protein>
<dbReference type="GO" id="GO:0003677">
    <property type="term" value="F:DNA binding"/>
    <property type="evidence" value="ECO:0007669"/>
    <property type="project" value="InterPro"/>
</dbReference>
<dbReference type="InterPro" id="IPR002492">
    <property type="entry name" value="Transposase_Tc1-like"/>
</dbReference>
<dbReference type="PANTHER" id="PTHR23022:SF134">
    <property type="entry name" value="TRANSPOSABLE ELEMENT TC1 TRANSPOSASE"/>
    <property type="match status" value="1"/>
</dbReference>
<dbReference type="InterPro" id="IPR009057">
    <property type="entry name" value="Homeodomain-like_sf"/>
</dbReference>
<dbReference type="InterPro" id="IPR047655">
    <property type="entry name" value="Transpos_IS630-like"/>
</dbReference>
<evidence type="ECO:0000313" key="5">
    <source>
        <dbReference type="Proteomes" id="UP000703269"/>
    </source>
</evidence>
<accession>A0A9P3LJS9</accession>
<dbReference type="Proteomes" id="UP000703269">
    <property type="component" value="Unassembled WGS sequence"/>
</dbReference>
<dbReference type="InterPro" id="IPR038717">
    <property type="entry name" value="Tc1-like_DDE_dom"/>
</dbReference>
<dbReference type="InterPro" id="IPR036397">
    <property type="entry name" value="RNaseH_sf"/>
</dbReference>
<dbReference type="GO" id="GO:0015074">
    <property type="term" value="P:DNA integration"/>
    <property type="evidence" value="ECO:0007669"/>
    <property type="project" value="InterPro"/>
</dbReference>
<evidence type="ECO:0000259" key="2">
    <source>
        <dbReference type="Pfam" id="PF01498"/>
    </source>
</evidence>
<feature type="compositionally biased region" description="Basic and acidic residues" evidence="1">
    <location>
        <begin position="60"/>
        <end position="74"/>
    </location>
</feature>
<sequence>MTPCTPSKKSRMLLLDDQGKMARSIATEVGMSASQVRKIMPGLRESRDPYAVKPKPGRPRKLDERDLRRARREIKSGRAPDATALQRDMFPDVSPRTVQRNLCEIGLPGRVRRKKPYLSKKHRKSRREWVKEQEGKDLEDWQRIWYSDESKFNLFGSDGRRWCRREIGEELCDRCVDVQVKHGGGNVMVWGDISWNGVGRLHRIEGTMDAVQYCKILSHSLLGSLSDQKTAPSSIIFQQDNDSKHKSRMATRWFEDHDITVLPWPSSSPDMNLIEHVWDVLDRKLRARPTKPSNRDQLWEILQEEWESIDVETIRDLYRSIPRRLEALKKARGGYTKY</sequence>
<dbReference type="InterPro" id="IPR052338">
    <property type="entry name" value="Transposase_5"/>
</dbReference>
<reference evidence="4 5" key="1">
    <citation type="submission" date="2021-08" db="EMBL/GenBank/DDBJ databases">
        <title>Draft Genome Sequence of Phanerochaete sordida strain YK-624.</title>
        <authorList>
            <person name="Mori T."/>
            <person name="Dohra H."/>
            <person name="Suzuki T."/>
            <person name="Kawagishi H."/>
            <person name="Hirai H."/>
        </authorList>
    </citation>
    <scope>NUCLEOTIDE SEQUENCE [LARGE SCALE GENOMIC DNA]</scope>
    <source>
        <strain evidence="4 5">YK-624</strain>
    </source>
</reference>
<evidence type="ECO:0000313" key="4">
    <source>
        <dbReference type="EMBL" id="GJE96522.1"/>
    </source>
</evidence>
<name>A0A9P3LJS9_9APHY</name>